<dbReference type="EMBL" id="CAJNOR010000634">
    <property type="protein sequence ID" value="CAF0968274.1"/>
    <property type="molecule type" value="Genomic_DNA"/>
</dbReference>
<accession>A0A815BXM3</accession>
<dbReference type="SMART" id="SM01117">
    <property type="entry name" value="Cyt-b5"/>
    <property type="match status" value="1"/>
</dbReference>
<proteinExistence type="predicted"/>
<dbReference type="InterPro" id="IPR014988">
    <property type="entry name" value="Uncharacterised_YqcI/YcgG"/>
</dbReference>
<evidence type="ECO:0000259" key="2">
    <source>
        <dbReference type="SMART" id="SM01117"/>
    </source>
</evidence>
<keyword evidence="5" id="KW-1185">Reference proteome</keyword>
<dbReference type="Pfam" id="PF08892">
    <property type="entry name" value="YqcI_YcgG"/>
    <property type="match status" value="1"/>
</dbReference>
<dbReference type="AlphaFoldDB" id="A0A815BXM3"/>
<organism evidence="4 6">
    <name type="scientific">Adineta ricciae</name>
    <name type="common">Rotifer</name>
    <dbReference type="NCBI Taxonomy" id="249248"/>
    <lineage>
        <taxon>Eukaryota</taxon>
        <taxon>Metazoa</taxon>
        <taxon>Spiralia</taxon>
        <taxon>Gnathifera</taxon>
        <taxon>Rotifera</taxon>
        <taxon>Eurotatoria</taxon>
        <taxon>Bdelloidea</taxon>
        <taxon>Adinetida</taxon>
        <taxon>Adinetidae</taxon>
        <taxon>Adineta</taxon>
    </lineage>
</organism>
<evidence type="ECO:0000256" key="1">
    <source>
        <dbReference type="SAM" id="SignalP"/>
    </source>
</evidence>
<dbReference type="Pfam" id="PF00173">
    <property type="entry name" value="Cyt-b5"/>
    <property type="match status" value="1"/>
</dbReference>
<sequence length="347" mass="41014">MISLIFLLISLIKRLLSQIPFRSTRIFTIDEVMKRKNDRWVIIDDDVYCLLSMKAHSGGLDIIEKLSGRDLTQLFYEIHLKPDLIKEHLNRKYRIGKIRLNPNNKKPSFYLKNHLIQRNLNFSISNEDCQMKEEFKQHVFSKNFPCLNAKIALKRNAFDFDVYDTFCSEETTKLLWQNLMKFINKQSFLWENNHIFTTYVACFRTPENLSEDIFEILLWKQLQQLHEEDVRNGMKWSKNYSNDPSHTDFAFSIGERGFFLVGLHPQSSRNGRRFSKIAIAFNSQDQFTNLRRLNILTEIKQVVRQNDLLYNGSINANVIENENGPGPFEYSGKLIQPEWKPNFQVKT</sequence>
<evidence type="ECO:0000313" key="4">
    <source>
        <dbReference type="EMBL" id="CAF1279124.1"/>
    </source>
</evidence>
<gene>
    <name evidence="4" type="ORF">EDS130_LOCUS29449</name>
    <name evidence="3" type="ORF">XAT740_LOCUS11527</name>
</gene>
<protein>
    <recommendedName>
        <fullName evidence="2">Cytochrome b5 heme-binding domain-containing protein</fullName>
    </recommendedName>
</protein>
<dbReference type="SUPFAM" id="SSF55856">
    <property type="entry name" value="Cytochrome b5-like heme/steroid binding domain"/>
    <property type="match status" value="1"/>
</dbReference>
<dbReference type="Proteomes" id="UP000663828">
    <property type="component" value="Unassembled WGS sequence"/>
</dbReference>
<evidence type="ECO:0000313" key="3">
    <source>
        <dbReference type="EMBL" id="CAF0968274.1"/>
    </source>
</evidence>
<feature type="domain" description="Cytochrome b5 heme-binding" evidence="2">
    <location>
        <begin position="27"/>
        <end position="99"/>
    </location>
</feature>
<dbReference type="Gene3D" id="3.10.120.10">
    <property type="entry name" value="Cytochrome b5-like heme/steroid binding domain"/>
    <property type="match status" value="1"/>
</dbReference>
<comment type="caution">
    <text evidence="4">The sequence shown here is derived from an EMBL/GenBank/DDBJ whole genome shotgun (WGS) entry which is preliminary data.</text>
</comment>
<name>A0A815BXM3_ADIRI</name>
<dbReference type="PANTHER" id="PTHR40045:SF1">
    <property type="entry name" value="YQCI_YCGG FAMILY PROTEIN"/>
    <property type="match status" value="1"/>
</dbReference>
<reference evidence="4" key="1">
    <citation type="submission" date="2021-02" db="EMBL/GenBank/DDBJ databases">
        <authorList>
            <person name="Nowell W R."/>
        </authorList>
    </citation>
    <scope>NUCLEOTIDE SEQUENCE</scope>
</reference>
<dbReference type="OrthoDB" id="10028120at2759"/>
<dbReference type="EMBL" id="CAJNOJ010000199">
    <property type="protein sequence ID" value="CAF1279124.1"/>
    <property type="molecule type" value="Genomic_DNA"/>
</dbReference>
<feature type="signal peptide" evidence="1">
    <location>
        <begin position="1"/>
        <end position="17"/>
    </location>
</feature>
<feature type="chain" id="PRO_5035604400" description="Cytochrome b5 heme-binding domain-containing protein" evidence="1">
    <location>
        <begin position="18"/>
        <end position="347"/>
    </location>
</feature>
<dbReference type="NCBIfam" id="NF041366">
    <property type="entry name" value="GntA_guanitoxin"/>
    <property type="match status" value="1"/>
</dbReference>
<dbReference type="Proteomes" id="UP000663852">
    <property type="component" value="Unassembled WGS sequence"/>
</dbReference>
<evidence type="ECO:0000313" key="5">
    <source>
        <dbReference type="Proteomes" id="UP000663828"/>
    </source>
</evidence>
<dbReference type="InterPro" id="IPR036400">
    <property type="entry name" value="Cyt_B5-like_heme/steroid_sf"/>
</dbReference>
<dbReference type="PANTHER" id="PTHR40045">
    <property type="entry name" value="YCGG FAMILY PROTEIN"/>
    <property type="match status" value="1"/>
</dbReference>
<keyword evidence="1" id="KW-0732">Signal</keyword>
<dbReference type="InterPro" id="IPR001199">
    <property type="entry name" value="Cyt_B5-like_heme/steroid-bd"/>
</dbReference>
<evidence type="ECO:0000313" key="6">
    <source>
        <dbReference type="Proteomes" id="UP000663852"/>
    </source>
</evidence>